<keyword evidence="2" id="KW-0472">Membrane</keyword>
<evidence type="ECO:0000256" key="2">
    <source>
        <dbReference type="SAM" id="Phobius"/>
    </source>
</evidence>
<feature type="compositionally biased region" description="Basic residues" evidence="1">
    <location>
        <begin position="470"/>
        <end position="484"/>
    </location>
</feature>
<keyword evidence="2" id="KW-0812">Transmembrane</keyword>
<proteinExistence type="predicted"/>
<sequence>MFYLHLLFTGALTLMGVINALFETSLSLFDKASFDLIFEIPVVAYFVIQDSAVTVTQPLDLTVHSSTDLCEWGIPGLLSLRPVTLPPSVVGGSAELQVYSPEGLGLVNLMPPATTTFASLGDHPEANTFWLPAPANIDLTATEQRQAQPTRTFTILSGIFLAFATLVFYTLLVVYLAQKAVLGEVQIEFPEGFPVPLPTQPNFHQEVPTLDIESQVVEELTVMELATVNNTIEVDNLDNTNLDGSTSEPLMELPLETPTELLSEPAVEAAVDPSVESFVEPIAKDQAAIEDHAELAIELPIESVTPPTEFSVEDCTEPHLESSVETNTESVTLSPVALSADFHVELPIESVSPDSPSSLAVLSCSASSSELLVADAPAVQMTVTLDEPPTSTTVYGTLDSSSSDSARVVCTTDEQSANATTESGTEEVPTSTIAHGTLDSSRSDVAPIVCTTDEQSASTSTGNGTEAQSKKSKKKGKPTRRSGTWKKVATAKVKAAVKVVLFEAAAVAAARAATVDSDEVPEVPQELPLEPQLQSAQARRRLSRGTINTSILGHLQPGPSSRPRRTGRS</sequence>
<protein>
    <submittedName>
        <fullName evidence="3">Uncharacterized protein</fullName>
    </submittedName>
</protein>
<name>A0ABP1EAR6_9APHY</name>
<evidence type="ECO:0000313" key="3">
    <source>
        <dbReference type="EMBL" id="CAL1716614.1"/>
    </source>
</evidence>
<feature type="region of interest" description="Disordered" evidence="1">
    <location>
        <begin position="515"/>
        <end position="569"/>
    </location>
</feature>
<feature type="region of interest" description="Disordered" evidence="1">
    <location>
        <begin position="404"/>
        <end position="439"/>
    </location>
</feature>
<dbReference type="Proteomes" id="UP001497453">
    <property type="component" value="Chromosome 9"/>
</dbReference>
<accession>A0ABP1EAR6</accession>
<feature type="region of interest" description="Disordered" evidence="1">
    <location>
        <begin position="452"/>
        <end position="485"/>
    </location>
</feature>
<keyword evidence="4" id="KW-1185">Reference proteome</keyword>
<dbReference type="EMBL" id="OZ037952">
    <property type="protein sequence ID" value="CAL1716614.1"/>
    <property type="molecule type" value="Genomic_DNA"/>
</dbReference>
<gene>
    <name evidence="3" type="ORF">GFSPODELE1_LOCUS10836</name>
</gene>
<feature type="compositionally biased region" description="Polar residues" evidence="1">
    <location>
        <begin position="412"/>
        <end position="439"/>
    </location>
</feature>
<feature type="transmembrane region" description="Helical" evidence="2">
    <location>
        <begin position="153"/>
        <end position="177"/>
    </location>
</feature>
<feature type="compositionally biased region" description="Polar residues" evidence="1">
    <location>
        <begin position="452"/>
        <end position="467"/>
    </location>
</feature>
<evidence type="ECO:0000256" key="1">
    <source>
        <dbReference type="SAM" id="MobiDB-lite"/>
    </source>
</evidence>
<organism evidence="3 4">
    <name type="scientific">Somion occarium</name>
    <dbReference type="NCBI Taxonomy" id="3059160"/>
    <lineage>
        <taxon>Eukaryota</taxon>
        <taxon>Fungi</taxon>
        <taxon>Dikarya</taxon>
        <taxon>Basidiomycota</taxon>
        <taxon>Agaricomycotina</taxon>
        <taxon>Agaricomycetes</taxon>
        <taxon>Polyporales</taxon>
        <taxon>Cerrenaceae</taxon>
        <taxon>Somion</taxon>
    </lineage>
</organism>
<keyword evidence="2" id="KW-1133">Transmembrane helix</keyword>
<reference evidence="4" key="1">
    <citation type="submission" date="2024-04" db="EMBL/GenBank/DDBJ databases">
        <authorList>
            <person name="Shaw F."/>
            <person name="Minotto A."/>
        </authorList>
    </citation>
    <scope>NUCLEOTIDE SEQUENCE [LARGE SCALE GENOMIC DNA]</scope>
</reference>
<evidence type="ECO:0000313" key="4">
    <source>
        <dbReference type="Proteomes" id="UP001497453"/>
    </source>
</evidence>
<feature type="compositionally biased region" description="Low complexity" evidence="1">
    <location>
        <begin position="522"/>
        <end position="534"/>
    </location>
</feature>